<dbReference type="InterPro" id="IPR020823">
    <property type="entry name" value="Cell_div_FtsA"/>
</dbReference>
<dbReference type="AlphaFoldDB" id="A0A1W1CBD4"/>
<evidence type="ECO:0000259" key="5">
    <source>
        <dbReference type="SMART" id="SM00842"/>
    </source>
</evidence>
<dbReference type="Pfam" id="PF14450">
    <property type="entry name" value="FtsA"/>
    <property type="match status" value="2"/>
</dbReference>
<keyword evidence="2 6" id="KW-0132">Cell division</keyword>
<feature type="domain" description="SHS2" evidence="5">
    <location>
        <begin position="5"/>
        <end position="192"/>
    </location>
</feature>
<evidence type="ECO:0000256" key="2">
    <source>
        <dbReference type="ARBA" id="ARBA00022618"/>
    </source>
</evidence>
<organism evidence="6">
    <name type="scientific">hydrothermal vent metagenome</name>
    <dbReference type="NCBI Taxonomy" id="652676"/>
    <lineage>
        <taxon>unclassified sequences</taxon>
        <taxon>metagenomes</taxon>
        <taxon>ecological metagenomes</taxon>
    </lineage>
</organism>
<dbReference type="GO" id="GO:0009898">
    <property type="term" value="C:cytoplasmic side of plasma membrane"/>
    <property type="evidence" value="ECO:0007669"/>
    <property type="project" value="TreeGrafter"/>
</dbReference>
<dbReference type="CDD" id="cd24048">
    <property type="entry name" value="ASKHA_NBD_FtsA"/>
    <property type="match status" value="1"/>
</dbReference>
<keyword evidence="4" id="KW-0131">Cell cycle</keyword>
<evidence type="ECO:0000313" key="6">
    <source>
        <dbReference type="EMBL" id="SFV63180.1"/>
    </source>
</evidence>
<accession>A0A1W1CBD4</accession>
<proteinExistence type="inferred from homology"/>
<dbReference type="Gene3D" id="3.30.1490.110">
    <property type="match status" value="1"/>
</dbReference>
<dbReference type="PANTHER" id="PTHR32432">
    <property type="entry name" value="CELL DIVISION PROTEIN FTSA-RELATED"/>
    <property type="match status" value="1"/>
</dbReference>
<dbReference type="SMART" id="SM00842">
    <property type="entry name" value="FtsA"/>
    <property type="match status" value="1"/>
</dbReference>
<gene>
    <name evidence="6" type="ORF">MNB_SV-6-575</name>
</gene>
<reference evidence="6" key="1">
    <citation type="submission" date="2016-10" db="EMBL/GenBank/DDBJ databases">
        <authorList>
            <person name="de Groot N.N."/>
        </authorList>
    </citation>
    <scope>NUCLEOTIDE SEQUENCE</scope>
</reference>
<evidence type="ECO:0000256" key="3">
    <source>
        <dbReference type="ARBA" id="ARBA00023136"/>
    </source>
</evidence>
<dbReference type="Pfam" id="PF02491">
    <property type="entry name" value="SHS2_FTSA"/>
    <property type="match status" value="1"/>
</dbReference>
<keyword evidence="1" id="KW-1003">Cell membrane</keyword>
<dbReference type="InterPro" id="IPR043129">
    <property type="entry name" value="ATPase_NBD"/>
</dbReference>
<protein>
    <submittedName>
        <fullName evidence="6">Cell division protein FtsA</fullName>
    </submittedName>
</protein>
<dbReference type="InterPro" id="IPR003494">
    <property type="entry name" value="SHS2_FtsA"/>
</dbReference>
<dbReference type="Gene3D" id="3.30.420.40">
    <property type="match status" value="2"/>
</dbReference>
<dbReference type="SUPFAM" id="SSF53067">
    <property type="entry name" value="Actin-like ATPase domain"/>
    <property type="match status" value="2"/>
</dbReference>
<dbReference type="GO" id="GO:0032153">
    <property type="term" value="C:cell division site"/>
    <property type="evidence" value="ECO:0007669"/>
    <property type="project" value="TreeGrafter"/>
</dbReference>
<name>A0A1W1CBD4_9ZZZZ</name>
<dbReference type="InterPro" id="IPR050696">
    <property type="entry name" value="FtsA/MreB"/>
</dbReference>
<evidence type="ECO:0000256" key="1">
    <source>
        <dbReference type="ARBA" id="ARBA00022475"/>
    </source>
</evidence>
<keyword evidence="3" id="KW-0472">Membrane</keyword>
<evidence type="ECO:0000256" key="4">
    <source>
        <dbReference type="ARBA" id="ARBA00023306"/>
    </source>
</evidence>
<dbReference type="GO" id="GO:0051301">
    <property type="term" value="P:cell division"/>
    <property type="evidence" value="ECO:0007669"/>
    <property type="project" value="UniProtKB-KW"/>
</dbReference>
<dbReference type="HAMAP" id="MF_02033">
    <property type="entry name" value="FtsA"/>
    <property type="match status" value="1"/>
</dbReference>
<dbReference type="EMBL" id="FPHC01000067">
    <property type="protein sequence ID" value="SFV63180.1"/>
    <property type="molecule type" value="Genomic_DNA"/>
</dbReference>
<dbReference type="NCBIfam" id="TIGR01174">
    <property type="entry name" value="ftsA"/>
    <property type="match status" value="1"/>
</dbReference>
<sequence>MSKTILAIDIGSTKNCAIISEIDSIGKIKIIGHGISKSQGVKKGIITNIELASKSIKKAINDAKRIAGSDISNATISISNTYAKSLNSSGIVNIPHKDISLKEIERVIHTAQYNANIPSEYDVIHVLPYNFRVDDQDFIEDPYGMNASRMEVDVNIIMTQKSSLSNLKKAVRSAGVEIDSVVLNGYASAIATMNDDEKELGVVVVDMGGQTSNLIIHTGNSVRYNDFLNVGSNHITNDLSMALHTPLQIAESVKLTYGDLSESSNDIIELPMIGDDKDMNEVSLEIVYAVIHARVEETLHLLSKSLNKSLLREQIGSGLILTGGMTKLKGIRELAQVVFEGLPVRIAQPNERDVSGFFDELRDPSYSTVIGLLLYKSGKFTEYEIDIKGNLLHSKRSLVEDKSEMVFENPIEKKTKSTPKKIKTKSEPKIDLGDIELGETIKATKIRQREETRMREASRMRENEDAFVFERLPEDPTEQGNVIKKVANWARQLF</sequence>
<dbReference type="PANTHER" id="PTHR32432:SF4">
    <property type="entry name" value="CELL DIVISION PROTEIN FTSA"/>
    <property type="match status" value="1"/>
</dbReference>